<dbReference type="PANTHER" id="PTHR30535">
    <property type="entry name" value="VITAMIN B12-BINDING PROTEIN"/>
    <property type="match status" value="1"/>
</dbReference>
<dbReference type="PROSITE" id="PS50983">
    <property type="entry name" value="FE_B12_PBP"/>
    <property type="match status" value="1"/>
</dbReference>
<dbReference type="Pfam" id="PF01497">
    <property type="entry name" value="Peripla_BP_2"/>
    <property type="match status" value="1"/>
</dbReference>
<dbReference type="SUPFAM" id="SSF53807">
    <property type="entry name" value="Helical backbone' metal receptor"/>
    <property type="match status" value="1"/>
</dbReference>
<feature type="chain" id="PRO_5039213639" evidence="2">
    <location>
        <begin position="30"/>
        <end position="344"/>
    </location>
</feature>
<reference evidence="4" key="1">
    <citation type="journal article" date="2021" name="PeerJ">
        <title>Extensive microbial diversity within the chicken gut microbiome revealed by metagenomics and culture.</title>
        <authorList>
            <person name="Gilroy R."/>
            <person name="Ravi A."/>
            <person name="Getino M."/>
            <person name="Pursley I."/>
            <person name="Horton D.L."/>
            <person name="Alikhan N.F."/>
            <person name="Baker D."/>
            <person name="Gharbi K."/>
            <person name="Hall N."/>
            <person name="Watson M."/>
            <person name="Adriaenssens E.M."/>
            <person name="Foster-Nyarko E."/>
            <person name="Jarju S."/>
            <person name="Secka A."/>
            <person name="Antonio M."/>
            <person name="Oren A."/>
            <person name="Chaudhuri R.R."/>
            <person name="La Ragione R."/>
            <person name="Hildebrand F."/>
            <person name="Pallen M.J."/>
        </authorList>
    </citation>
    <scope>NUCLEOTIDE SEQUENCE</scope>
    <source>
        <strain evidence="4">ChiSxjej1B13-11774</strain>
    </source>
</reference>
<feature type="signal peptide" evidence="2">
    <location>
        <begin position="1"/>
        <end position="29"/>
    </location>
</feature>
<evidence type="ECO:0000259" key="3">
    <source>
        <dbReference type="PROSITE" id="PS50983"/>
    </source>
</evidence>
<evidence type="ECO:0000313" key="5">
    <source>
        <dbReference type="Proteomes" id="UP000824048"/>
    </source>
</evidence>
<organism evidence="4 5">
    <name type="scientific">Candidatus Gemmiger excrementigallinarum</name>
    <dbReference type="NCBI Taxonomy" id="2838609"/>
    <lineage>
        <taxon>Bacteria</taxon>
        <taxon>Bacillati</taxon>
        <taxon>Bacillota</taxon>
        <taxon>Clostridia</taxon>
        <taxon>Eubacteriales</taxon>
        <taxon>Gemmiger</taxon>
    </lineage>
</organism>
<dbReference type="Proteomes" id="UP000824048">
    <property type="component" value="Unassembled WGS sequence"/>
</dbReference>
<comment type="caution">
    <text evidence="4">The sequence shown here is derived from an EMBL/GenBank/DDBJ whole genome shotgun (WGS) entry which is preliminary data.</text>
</comment>
<comment type="similarity">
    <text evidence="1">Belongs to the bacterial solute-binding protein 8 family.</text>
</comment>
<evidence type="ECO:0000256" key="1">
    <source>
        <dbReference type="ARBA" id="ARBA00008814"/>
    </source>
</evidence>
<dbReference type="InterPro" id="IPR002491">
    <property type="entry name" value="ABC_transptr_periplasmic_BD"/>
</dbReference>
<dbReference type="AlphaFoldDB" id="A0A9D2JA05"/>
<dbReference type="InterPro" id="IPR050902">
    <property type="entry name" value="ABC_Transporter_SBP"/>
</dbReference>
<gene>
    <name evidence="4" type="ORF">H9811_00950</name>
</gene>
<reference evidence="4" key="2">
    <citation type="submission" date="2021-04" db="EMBL/GenBank/DDBJ databases">
        <authorList>
            <person name="Gilroy R."/>
        </authorList>
    </citation>
    <scope>NUCLEOTIDE SEQUENCE</scope>
    <source>
        <strain evidence="4">ChiSxjej1B13-11774</strain>
    </source>
</reference>
<accession>A0A9D2JA05</accession>
<evidence type="ECO:0000256" key="2">
    <source>
        <dbReference type="SAM" id="SignalP"/>
    </source>
</evidence>
<sequence>MRKNVLRRNAALAIGCVLLLCACSQPATSATASLDTAQATPEEAGHYPVTITNYDFAGEEISYTYTQAPERVIAVYQGSIETMIALGLENHVIASYGLDNEVKEEWKAGFAEMQYREDVFAPDKETVTMLQPDMILSWGSLFSDKMLGDVQTWNEKGVATYMNSNTRPGGHARTLENEYTDILNLGKIFDVEEKAQRIVEEMKTEIARVLEAVDGQNPVRIAVVEPMETVLSNYGANTLAGDMVMQLGGELANPDGKEMGKEDLLACDPEVIFVVYMAYSGENPESVIAAQLAAIEDDPALASLSAVRNGRVYPIMLGDIYAAGPRAMDGIQTLAKGMYPEAIA</sequence>
<name>A0A9D2JA05_9FIRM</name>
<dbReference type="Gene3D" id="3.40.50.1980">
    <property type="entry name" value="Nitrogenase molybdenum iron protein domain"/>
    <property type="match status" value="2"/>
</dbReference>
<protein>
    <submittedName>
        <fullName evidence="4">ABC transporter substrate-binding protein</fullName>
    </submittedName>
</protein>
<feature type="domain" description="Fe/B12 periplasmic-binding" evidence="3">
    <location>
        <begin position="71"/>
        <end position="342"/>
    </location>
</feature>
<proteinExistence type="inferred from homology"/>
<dbReference type="PANTHER" id="PTHR30535:SF34">
    <property type="entry name" value="MOLYBDATE-BINDING PROTEIN MOLA"/>
    <property type="match status" value="1"/>
</dbReference>
<dbReference type="PROSITE" id="PS51257">
    <property type="entry name" value="PROKAR_LIPOPROTEIN"/>
    <property type="match status" value="1"/>
</dbReference>
<dbReference type="EMBL" id="DXBP01000003">
    <property type="protein sequence ID" value="HIZ41109.1"/>
    <property type="molecule type" value="Genomic_DNA"/>
</dbReference>
<evidence type="ECO:0000313" key="4">
    <source>
        <dbReference type="EMBL" id="HIZ41109.1"/>
    </source>
</evidence>
<keyword evidence="2" id="KW-0732">Signal</keyword>